<evidence type="ECO:0000256" key="3">
    <source>
        <dbReference type="ARBA" id="ARBA00009077"/>
    </source>
</evidence>
<name>A0A1I6HTJ4_9MICO</name>
<dbReference type="InterPro" id="IPR015421">
    <property type="entry name" value="PyrdxlP-dep_Trfase_major"/>
</dbReference>
<dbReference type="Gene3D" id="3.40.640.10">
    <property type="entry name" value="Type I PLP-dependent aspartate aminotransferase-like (Major domain)"/>
    <property type="match status" value="1"/>
</dbReference>
<dbReference type="CDD" id="cd01561">
    <property type="entry name" value="CBS_like"/>
    <property type="match status" value="1"/>
</dbReference>
<dbReference type="FunFam" id="3.40.50.1100:FF:000003">
    <property type="entry name" value="Cystathionine beta-synthase"/>
    <property type="match status" value="1"/>
</dbReference>
<dbReference type="GO" id="GO:0006535">
    <property type="term" value="P:cysteine biosynthetic process from serine"/>
    <property type="evidence" value="ECO:0007669"/>
    <property type="project" value="InterPro"/>
</dbReference>
<dbReference type="InterPro" id="IPR015424">
    <property type="entry name" value="PyrdxlP-dep_Trfase"/>
</dbReference>
<sequence length="742" mass="77810">MRYASHVADLVGSTPLVRLTSVTGATADRPAIRATVLAKLEYFNPGGSAKDRIARSIVDAAERDGLLLPGGTIVEATSGNTGVGLALIALQRGYRMVFVVPDKFDGPKVATLRAFGAEVVVTPTSVPPEHPESYYSVAARLAREIPGAFNPNQFANQNGPLGHYRSTGPEIWDDTDGRVTHFVAGIGTGGTISGTGRYLKEVSKGRVRVIGADPEGSLYSGGPVHSYLVEGVGEDFLPDTFDGSVVDGYERVSDAESFAMTRRLAREEGLLVGGSSGMAVVAALRIAEGLGEHDVVVVLLPDHGRGYLDKLYDDGWMTGHGFAVTAAENAHAPIDPPAGATSDDDARQTNEPNHAGGSEMTIETDKTATAAIHAGQAADPHTGAVIPPLHLSTTFVQDGIGGLRQGYEYGRSGNPTRDALQQQLAALEGGTHAYSFASGLAAEDTLLRAILQPGDHVLLGNDVYGGTFRLISRVLGTWGVTVQVVDMSDTEAVRAAVAAKAPRVLWVETPSNPLLRISDIAALAEIGHAAGSVVVVDNTFATPALQRPLSLGADVVVHSTTKYLGGHSDVVGGAVVLKDAELAEKVGFLQFAVGAVSGPFDAWLTTRGIKTLPVRMRQHNANAEAVAEFLVTHPRVAHVYYPGLPEHPGHELAARQMSGFGGIVSVALESGEAARRFAESTRVFQLAESLGGVESLVNYPDAMTHASVRGTEAAVPVEVVRLSVGLEDIADLLADLEQALRA</sequence>
<dbReference type="InterPro" id="IPR054542">
    <property type="entry name" value="Cys_met_metab_PP"/>
</dbReference>
<feature type="domain" description="Tryptophan synthase beta chain-like PALP" evidence="6">
    <location>
        <begin position="8"/>
        <end position="302"/>
    </location>
</feature>
<dbReference type="GO" id="GO:0019346">
    <property type="term" value="P:transsulfuration"/>
    <property type="evidence" value="ECO:0007669"/>
    <property type="project" value="InterPro"/>
</dbReference>
<dbReference type="Gene3D" id="3.90.1150.10">
    <property type="entry name" value="Aspartate Aminotransferase, domain 1"/>
    <property type="match status" value="1"/>
</dbReference>
<dbReference type="Gene3D" id="3.40.50.1100">
    <property type="match status" value="2"/>
</dbReference>
<dbReference type="GO" id="GO:0009086">
    <property type="term" value="P:methionine biosynthetic process"/>
    <property type="evidence" value="ECO:0007669"/>
    <property type="project" value="UniProtKB-ARBA"/>
</dbReference>
<comment type="similarity">
    <text evidence="3">Belongs to the trans-sulfuration enzymes family.</text>
</comment>
<dbReference type="PANTHER" id="PTHR11808">
    <property type="entry name" value="TRANS-SULFURATION ENZYME FAMILY MEMBER"/>
    <property type="match status" value="1"/>
</dbReference>
<organism evidence="7 8">
    <name type="scientific">Microbacterium azadirachtae</name>
    <dbReference type="NCBI Taxonomy" id="582680"/>
    <lineage>
        <taxon>Bacteria</taxon>
        <taxon>Bacillati</taxon>
        <taxon>Actinomycetota</taxon>
        <taxon>Actinomycetes</taxon>
        <taxon>Micrococcales</taxon>
        <taxon>Microbacteriaceae</taxon>
        <taxon>Microbacterium</taxon>
    </lineage>
</organism>
<dbReference type="SUPFAM" id="SSF53383">
    <property type="entry name" value="PLP-dependent transferases"/>
    <property type="match status" value="1"/>
</dbReference>
<dbReference type="GO" id="GO:0004123">
    <property type="term" value="F:cystathionine gamma-lyase activity"/>
    <property type="evidence" value="ECO:0007669"/>
    <property type="project" value="TreeGrafter"/>
</dbReference>
<dbReference type="PANTHER" id="PTHR11808:SF15">
    <property type="entry name" value="CYSTATHIONINE GAMMA-LYASE"/>
    <property type="match status" value="1"/>
</dbReference>
<reference evidence="8" key="1">
    <citation type="submission" date="2016-10" db="EMBL/GenBank/DDBJ databases">
        <authorList>
            <person name="Varghese N."/>
            <person name="Submissions S."/>
        </authorList>
    </citation>
    <scope>NUCLEOTIDE SEQUENCE [LARGE SCALE GENOMIC DNA]</scope>
    <source>
        <strain evidence="8">CL127</strain>
    </source>
</reference>
<evidence type="ECO:0000256" key="1">
    <source>
        <dbReference type="ARBA" id="ARBA00001933"/>
    </source>
</evidence>
<evidence type="ECO:0000259" key="6">
    <source>
        <dbReference type="Pfam" id="PF00291"/>
    </source>
</evidence>
<dbReference type="InterPro" id="IPR001926">
    <property type="entry name" value="TrpB-like_PALP"/>
</dbReference>
<comment type="cofactor">
    <cofactor evidence="1">
        <name>pyridoxal 5'-phosphate</name>
        <dbReference type="ChEBI" id="CHEBI:597326"/>
    </cofactor>
</comment>
<keyword evidence="4" id="KW-0663">Pyridoxal phosphate</keyword>
<dbReference type="FunFam" id="3.40.640.10:FF:000009">
    <property type="entry name" value="Cystathionine gamma-synthase homolog"/>
    <property type="match status" value="1"/>
</dbReference>
<evidence type="ECO:0000256" key="2">
    <source>
        <dbReference type="ARBA" id="ARBA00007103"/>
    </source>
</evidence>
<dbReference type="PROSITE" id="PS00868">
    <property type="entry name" value="CYS_MET_METAB_PP"/>
    <property type="match status" value="1"/>
</dbReference>
<evidence type="ECO:0000313" key="7">
    <source>
        <dbReference type="EMBL" id="SFR57570.1"/>
    </source>
</evidence>
<dbReference type="Pfam" id="PF01053">
    <property type="entry name" value="Cys_Met_Meta_PP"/>
    <property type="match status" value="1"/>
</dbReference>
<dbReference type="Proteomes" id="UP000198877">
    <property type="component" value="Unassembled WGS sequence"/>
</dbReference>
<dbReference type="AlphaFoldDB" id="A0A1I6HTJ4"/>
<dbReference type="FunFam" id="3.40.50.1100:FF:000118">
    <property type="entry name" value="Related to CYS4-cystathionine beta-synthase"/>
    <property type="match status" value="1"/>
</dbReference>
<dbReference type="GO" id="GO:0019343">
    <property type="term" value="P:cysteine biosynthetic process via cystathionine"/>
    <property type="evidence" value="ECO:0007669"/>
    <property type="project" value="TreeGrafter"/>
</dbReference>
<dbReference type="Pfam" id="PF00291">
    <property type="entry name" value="PALP"/>
    <property type="match status" value="1"/>
</dbReference>
<gene>
    <name evidence="7" type="ORF">SAMN04488591_2122</name>
</gene>
<evidence type="ECO:0000256" key="5">
    <source>
        <dbReference type="SAM" id="MobiDB-lite"/>
    </source>
</evidence>
<dbReference type="GO" id="GO:0030170">
    <property type="term" value="F:pyridoxal phosphate binding"/>
    <property type="evidence" value="ECO:0007669"/>
    <property type="project" value="InterPro"/>
</dbReference>
<dbReference type="PROSITE" id="PS00901">
    <property type="entry name" value="CYS_SYNTHASE"/>
    <property type="match status" value="1"/>
</dbReference>
<evidence type="ECO:0000256" key="4">
    <source>
        <dbReference type="ARBA" id="ARBA00022898"/>
    </source>
</evidence>
<accession>A0A1I6HTJ4</accession>
<dbReference type="FunFam" id="3.90.1150.10:FF:000033">
    <property type="entry name" value="Cystathionine gamma-synthase"/>
    <property type="match status" value="1"/>
</dbReference>
<protein>
    <submittedName>
        <fullName evidence="7">Cystathionine beta-synthase</fullName>
    </submittedName>
</protein>
<dbReference type="EMBL" id="FOYR01000002">
    <property type="protein sequence ID" value="SFR57570.1"/>
    <property type="molecule type" value="Genomic_DNA"/>
</dbReference>
<dbReference type="GO" id="GO:0003962">
    <property type="term" value="F:cystathionine gamma-synthase activity"/>
    <property type="evidence" value="ECO:0007669"/>
    <property type="project" value="TreeGrafter"/>
</dbReference>
<feature type="region of interest" description="Disordered" evidence="5">
    <location>
        <begin position="332"/>
        <end position="361"/>
    </location>
</feature>
<dbReference type="InterPro" id="IPR001216">
    <property type="entry name" value="P-phosphate_BS"/>
</dbReference>
<dbReference type="GO" id="GO:0005737">
    <property type="term" value="C:cytoplasm"/>
    <property type="evidence" value="ECO:0007669"/>
    <property type="project" value="TreeGrafter"/>
</dbReference>
<dbReference type="SUPFAM" id="SSF53686">
    <property type="entry name" value="Tryptophan synthase beta subunit-like PLP-dependent enzymes"/>
    <property type="match status" value="1"/>
</dbReference>
<comment type="similarity">
    <text evidence="2">Belongs to the cysteine synthase/cystathionine beta-synthase family.</text>
</comment>
<proteinExistence type="inferred from homology"/>
<dbReference type="CDD" id="cd00614">
    <property type="entry name" value="CGS_like"/>
    <property type="match status" value="1"/>
</dbReference>
<dbReference type="InterPro" id="IPR015422">
    <property type="entry name" value="PyrdxlP-dep_Trfase_small"/>
</dbReference>
<dbReference type="NCBIfam" id="NF005871">
    <property type="entry name" value="PRK07811.1"/>
    <property type="match status" value="1"/>
</dbReference>
<dbReference type="InterPro" id="IPR036052">
    <property type="entry name" value="TrpB-like_PALP_sf"/>
</dbReference>
<evidence type="ECO:0000313" key="8">
    <source>
        <dbReference type="Proteomes" id="UP000198877"/>
    </source>
</evidence>
<dbReference type="InterPro" id="IPR000277">
    <property type="entry name" value="Cys/Met-Metab_PyrdxlP-dep_enz"/>
</dbReference>